<organism evidence="2 3">
    <name type="scientific">Pristionchus fissidentatus</name>
    <dbReference type="NCBI Taxonomy" id="1538716"/>
    <lineage>
        <taxon>Eukaryota</taxon>
        <taxon>Metazoa</taxon>
        <taxon>Ecdysozoa</taxon>
        <taxon>Nematoda</taxon>
        <taxon>Chromadorea</taxon>
        <taxon>Rhabditida</taxon>
        <taxon>Rhabditina</taxon>
        <taxon>Diplogasteromorpha</taxon>
        <taxon>Diplogasteroidea</taxon>
        <taxon>Neodiplogasteridae</taxon>
        <taxon>Pristionchus</taxon>
    </lineage>
</organism>
<feature type="chain" id="PRO_5043820429" evidence="1">
    <location>
        <begin position="26"/>
        <end position="197"/>
    </location>
</feature>
<evidence type="ECO:0000313" key="3">
    <source>
        <dbReference type="Proteomes" id="UP001432322"/>
    </source>
</evidence>
<evidence type="ECO:0000313" key="2">
    <source>
        <dbReference type="EMBL" id="GMT14675.1"/>
    </source>
</evidence>
<gene>
    <name evidence="2" type="ORF">PFISCL1PPCAC_5972</name>
</gene>
<protein>
    <submittedName>
        <fullName evidence="2">Uncharacterized protein</fullName>
    </submittedName>
</protein>
<dbReference type="InterPro" id="IPR035161">
    <property type="entry name" value="DUF5332"/>
</dbReference>
<keyword evidence="3" id="KW-1185">Reference proteome</keyword>
<proteinExistence type="predicted"/>
<dbReference type="AlphaFoldDB" id="A0AAV5V526"/>
<evidence type="ECO:0000256" key="1">
    <source>
        <dbReference type="SAM" id="SignalP"/>
    </source>
</evidence>
<dbReference type="PANTHER" id="PTHR38612">
    <property type="entry name" value="PROTEIN DCT-5-RELATED"/>
    <property type="match status" value="1"/>
</dbReference>
<feature type="non-terminal residue" evidence="2">
    <location>
        <position position="1"/>
    </location>
</feature>
<reference evidence="2" key="1">
    <citation type="submission" date="2023-10" db="EMBL/GenBank/DDBJ databases">
        <title>Genome assembly of Pristionchus species.</title>
        <authorList>
            <person name="Yoshida K."/>
            <person name="Sommer R.J."/>
        </authorList>
    </citation>
    <scope>NUCLEOTIDE SEQUENCE</scope>
    <source>
        <strain evidence="2">RS5133</strain>
    </source>
</reference>
<keyword evidence="1" id="KW-0732">Signal</keyword>
<sequence>GVEVCSLLSLMFRYLIIVSLPLIHAAISPTEKPCIDLAACATKHCLNKKSIVKKIENSTSLETFEKIVTSFDMICITTKCTASCSLCKSCHYAIEQISSFISGSSNGGVCPILEKCISGCIKGEDIKQILKCVDADCNVHCYDGSCSSCKALSRRIFTRFCRETDVIKMPQFADFNGESCPVVFDRLSDEFVKARRH</sequence>
<dbReference type="EMBL" id="BTSY01000002">
    <property type="protein sequence ID" value="GMT14675.1"/>
    <property type="molecule type" value="Genomic_DNA"/>
</dbReference>
<dbReference type="Proteomes" id="UP001432322">
    <property type="component" value="Unassembled WGS sequence"/>
</dbReference>
<name>A0AAV5V526_9BILA</name>
<feature type="signal peptide" evidence="1">
    <location>
        <begin position="1"/>
        <end position="25"/>
    </location>
</feature>
<dbReference type="PANTHER" id="PTHR38612:SF2">
    <property type="entry name" value="PROTEIN DCT-5"/>
    <property type="match status" value="1"/>
</dbReference>
<comment type="caution">
    <text evidence="2">The sequence shown here is derived from an EMBL/GenBank/DDBJ whole genome shotgun (WGS) entry which is preliminary data.</text>
</comment>
<dbReference type="Pfam" id="PF17266">
    <property type="entry name" value="DUF5332"/>
    <property type="match status" value="1"/>
</dbReference>
<accession>A0AAV5V526</accession>